<accession>A0A0V1HIZ5</accession>
<gene>
    <name evidence="1" type="ORF">T11_16932</name>
</gene>
<evidence type="ECO:0000313" key="1">
    <source>
        <dbReference type="EMBL" id="KRZ10287.1"/>
    </source>
</evidence>
<keyword evidence="2" id="KW-1185">Reference proteome</keyword>
<dbReference type="EMBL" id="JYDP01000062">
    <property type="protein sequence ID" value="KRZ10287.1"/>
    <property type="molecule type" value="Genomic_DNA"/>
</dbReference>
<comment type="caution">
    <text evidence="1">The sequence shown here is derived from an EMBL/GenBank/DDBJ whole genome shotgun (WGS) entry which is preliminary data.</text>
</comment>
<dbReference type="Proteomes" id="UP000055024">
    <property type="component" value="Unassembled WGS sequence"/>
</dbReference>
<reference evidence="1 2" key="1">
    <citation type="submission" date="2015-01" db="EMBL/GenBank/DDBJ databases">
        <title>Evolution of Trichinella species and genotypes.</title>
        <authorList>
            <person name="Korhonen P.K."/>
            <person name="Edoardo P."/>
            <person name="Giuseppe L.R."/>
            <person name="Gasser R.B."/>
        </authorList>
    </citation>
    <scope>NUCLEOTIDE SEQUENCE [LARGE SCALE GENOMIC DNA]</scope>
    <source>
        <strain evidence="1">ISS1029</strain>
    </source>
</reference>
<organism evidence="1 2">
    <name type="scientific">Trichinella zimbabwensis</name>
    <dbReference type="NCBI Taxonomy" id="268475"/>
    <lineage>
        <taxon>Eukaryota</taxon>
        <taxon>Metazoa</taxon>
        <taxon>Ecdysozoa</taxon>
        <taxon>Nematoda</taxon>
        <taxon>Enoplea</taxon>
        <taxon>Dorylaimia</taxon>
        <taxon>Trichinellida</taxon>
        <taxon>Trichinellidae</taxon>
        <taxon>Trichinella</taxon>
    </lineage>
</organism>
<protein>
    <submittedName>
        <fullName evidence="1">Uncharacterized protein</fullName>
    </submittedName>
</protein>
<dbReference type="AlphaFoldDB" id="A0A0V1HIZ5"/>
<name>A0A0V1HIZ5_9BILA</name>
<dbReference type="OrthoDB" id="10364766at2759"/>
<proteinExistence type="predicted"/>
<sequence length="59" mass="6662">MDLQVQCKVVSAYEGEPKGGAAKREVDLRQHRFRDSRCLLQTGQPVRTCLDMSRLPLSS</sequence>
<evidence type="ECO:0000313" key="2">
    <source>
        <dbReference type="Proteomes" id="UP000055024"/>
    </source>
</evidence>